<dbReference type="InterPro" id="IPR020834">
    <property type="entry name" value="LipOase_CS"/>
</dbReference>
<dbReference type="Gene3D" id="3.10.450.60">
    <property type="match status" value="1"/>
</dbReference>
<dbReference type="InterPro" id="IPR027433">
    <property type="entry name" value="Lipoxygenase_dom_3"/>
</dbReference>
<dbReference type="GO" id="GO:0046872">
    <property type="term" value="F:metal ion binding"/>
    <property type="evidence" value="ECO:0007669"/>
    <property type="project" value="UniProtKB-KW"/>
</dbReference>
<dbReference type="SUPFAM" id="SSF48484">
    <property type="entry name" value="Lipoxigenase"/>
    <property type="match status" value="1"/>
</dbReference>
<dbReference type="GO" id="GO:0016702">
    <property type="term" value="F:oxidoreductase activity, acting on single donors with incorporation of molecular oxygen, incorporation of two atoms of oxygen"/>
    <property type="evidence" value="ECO:0007669"/>
    <property type="project" value="InterPro"/>
</dbReference>
<dbReference type="PROSITE" id="PS51393">
    <property type="entry name" value="LIPOXYGENASE_3"/>
    <property type="match status" value="1"/>
</dbReference>
<protein>
    <recommendedName>
        <fullName evidence="5">Lipoxygenase domain-containing protein</fullName>
    </recommendedName>
</protein>
<dbReference type="GO" id="GO:0034440">
    <property type="term" value="P:lipid oxidation"/>
    <property type="evidence" value="ECO:0007669"/>
    <property type="project" value="InterPro"/>
</dbReference>
<dbReference type="Gene3D" id="4.10.372.10">
    <property type="entry name" value="Lipoxygenase-1, Domain 3"/>
    <property type="match status" value="1"/>
</dbReference>
<dbReference type="InterPro" id="IPR000907">
    <property type="entry name" value="LipOase"/>
</dbReference>
<dbReference type="EMBL" id="KI536925">
    <property type="protein sequence ID" value="ESR39919.1"/>
    <property type="molecule type" value="Genomic_DNA"/>
</dbReference>
<keyword evidence="2" id="KW-0223">Dioxygenase</keyword>
<keyword evidence="7" id="KW-1185">Reference proteome</keyword>
<dbReference type="Proteomes" id="UP000030687">
    <property type="component" value="Unassembled WGS sequence"/>
</dbReference>
<feature type="domain" description="Lipoxygenase" evidence="5">
    <location>
        <begin position="1"/>
        <end position="435"/>
    </location>
</feature>
<feature type="region of interest" description="Disordered" evidence="4">
    <location>
        <begin position="8"/>
        <end position="39"/>
    </location>
</feature>
<dbReference type="PROSITE" id="PS00081">
    <property type="entry name" value="LIPOXYGENASE_2"/>
    <property type="match status" value="1"/>
</dbReference>
<feature type="non-terminal residue" evidence="6">
    <location>
        <position position="1"/>
    </location>
</feature>
<dbReference type="PRINTS" id="PR00087">
    <property type="entry name" value="LIPOXYGENASE"/>
</dbReference>
<evidence type="ECO:0000256" key="2">
    <source>
        <dbReference type="ARBA" id="ARBA00022964"/>
    </source>
</evidence>
<evidence type="ECO:0000256" key="4">
    <source>
        <dbReference type="SAM" id="MobiDB-lite"/>
    </source>
</evidence>
<dbReference type="PANTHER" id="PTHR11771">
    <property type="entry name" value="LIPOXYGENASE"/>
    <property type="match status" value="1"/>
</dbReference>
<dbReference type="InterPro" id="IPR013819">
    <property type="entry name" value="LipOase_C"/>
</dbReference>
<evidence type="ECO:0000256" key="3">
    <source>
        <dbReference type="ARBA" id="ARBA00023002"/>
    </source>
</evidence>
<accession>V4UKL7</accession>
<dbReference type="Gene3D" id="1.20.245.10">
    <property type="entry name" value="Lipoxygenase-1, Domain 5"/>
    <property type="match status" value="2"/>
</dbReference>
<evidence type="ECO:0000256" key="1">
    <source>
        <dbReference type="ARBA" id="ARBA00022723"/>
    </source>
</evidence>
<dbReference type="InParanoid" id="V4UKL7"/>
<dbReference type="KEGG" id="cic:CICLE_v10027295mg"/>
<dbReference type="STRING" id="85681.V4UKL7"/>
<proteinExistence type="predicted"/>
<dbReference type="Gramene" id="ESR39919">
    <property type="protein sequence ID" value="ESR39919"/>
    <property type="gene ID" value="CICLE_v10027295mg"/>
</dbReference>
<reference evidence="6 7" key="1">
    <citation type="submission" date="2013-10" db="EMBL/GenBank/DDBJ databases">
        <authorList>
            <consortium name="International Citrus Genome Consortium"/>
            <person name="Jenkins J."/>
            <person name="Schmutz J."/>
            <person name="Prochnik S."/>
            <person name="Rokhsar D."/>
            <person name="Gmitter F."/>
            <person name="Ollitrault P."/>
            <person name="Machado M."/>
            <person name="Talon M."/>
            <person name="Wincker P."/>
            <person name="Jaillon O."/>
            <person name="Morgante M."/>
        </authorList>
    </citation>
    <scope>NUCLEOTIDE SEQUENCE</scope>
    <source>
        <strain evidence="7">cv. Clemenules</strain>
    </source>
</reference>
<dbReference type="Pfam" id="PF00305">
    <property type="entry name" value="Lipoxygenase"/>
    <property type="match status" value="3"/>
</dbReference>
<organism evidence="6 7">
    <name type="scientific">Citrus clementina</name>
    <name type="common">Clementine</name>
    <name type="synonym">Citrus deliciosa x Citrus sinensis</name>
    <dbReference type="NCBI Taxonomy" id="85681"/>
    <lineage>
        <taxon>Eukaryota</taxon>
        <taxon>Viridiplantae</taxon>
        <taxon>Streptophyta</taxon>
        <taxon>Embryophyta</taxon>
        <taxon>Tracheophyta</taxon>
        <taxon>Spermatophyta</taxon>
        <taxon>Magnoliopsida</taxon>
        <taxon>eudicotyledons</taxon>
        <taxon>Gunneridae</taxon>
        <taxon>Pentapetalae</taxon>
        <taxon>rosids</taxon>
        <taxon>malvids</taxon>
        <taxon>Sapindales</taxon>
        <taxon>Rutaceae</taxon>
        <taxon>Aurantioideae</taxon>
        <taxon>Citrus</taxon>
    </lineage>
</organism>
<dbReference type="Gene3D" id="4.10.375.10">
    <property type="entry name" value="Lipoxygenase-1, Domain 2"/>
    <property type="match status" value="1"/>
</dbReference>
<keyword evidence="1" id="KW-0479">Metal-binding</keyword>
<evidence type="ECO:0000259" key="5">
    <source>
        <dbReference type="PROSITE" id="PS51393"/>
    </source>
</evidence>
<gene>
    <name evidence="6" type="ORF">CICLE_v10027295mg</name>
</gene>
<name>V4UKL7_CITCL</name>
<dbReference type="InterPro" id="IPR036226">
    <property type="entry name" value="LipOase_C_sf"/>
</dbReference>
<dbReference type="eggNOG" id="ENOG502QQSP">
    <property type="taxonomic scope" value="Eukaryota"/>
</dbReference>
<dbReference type="AlphaFoldDB" id="V4UKL7"/>
<keyword evidence="3" id="KW-0560">Oxidoreductase</keyword>
<sequence>HFVFNDLGNPDRGSEFVRPTLGGEQRPYPRRCRTGRLPTDTDMHAESRIEKPLPMYVPRDEQFEESKHDAFSAGRLKAALRNLIPLLKASISAHNRDFSGFSDIRQDGKIQESSQGLLKYNTLNILSRDKFAWLQDDEFACQALAGVNPVTIDGLQAFPPVSNLDPAIYGPQESALKEEHIIGQLDGMSVQQALKENKLYVLDCHHIYLPFLDKINALDAQPPTVWTRSKRVLKPPVDATSNWLWQLARAHVCSNDPRVRTHACMEPFILTAHRQLSAMHPIYKLLDPHMRYTLEINALARKNLINADGEGLPADLIRRGIAVPDPTQPDGLKLLIEDYPYAADGLLIWSAIEDWVRTYLKSWHNESINVGHADLRQESWWPTLTNGDDLVFILNTIIWLASAQHAALNFGQCPYGGYVPNRPPFDEKWVMFGST</sequence>
<dbReference type="OMA" id="AWANILN"/>
<evidence type="ECO:0000313" key="6">
    <source>
        <dbReference type="EMBL" id="ESR39919.1"/>
    </source>
</evidence>
<evidence type="ECO:0000313" key="7">
    <source>
        <dbReference type="Proteomes" id="UP000030687"/>
    </source>
</evidence>